<gene>
    <name evidence="2" type="ORF">GRI89_07270</name>
</gene>
<dbReference type="OrthoDB" id="7407907at2"/>
<dbReference type="PROSITE" id="PS51819">
    <property type="entry name" value="VOC"/>
    <property type="match status" value="1"/>
</dbReference>
<dbReference type="Gene3D" id="3.10.180.10">
    <property type="entry name" value="2,3-Dihydroxybiphenyl 1,2-Dioxygenase, domain 1"/>
    <property type="match status" value="1"/>
</dbReference>
<protein>
    <submittedName>
        <fullName evidence="2">VOC family protein</fullName>
    </submittedName>
</protein>
<feature type="domain" description="VOC" evidence="1">
    <location>
        <begin position="5"/>
        <end position="125"/>
    </location>
</feature>
<keyword evidence="3" id="KW-1185">Reference proteome</keyword>
<dbReference type="Proteomes" id="UP000433652">
    <property type="component" value="Unassembled WGS sequence"/>
</dbReference>
<evidence type="ECO:0000313" key="3">
    <source>
        <dbReference type="Proteomes" id="UP000433652"/>
    </source>
</evidence>
<dbReference type="InterPro" id="IPR004360">
    <property type="entry name" value="Glyas_Fos-R_dOase_dom"/>
</dbReference>
<sequence length="127" mass="13407">MSGIALNFFKLNVPDMDAALAFWERGFGFAVVQTFDEPDFLEHILALPGQQAGPNLLLVAYKDGRDVSVGPGHGPVGFQCDDIAAAHEQALAAGAQQLTGIFPVGPVLVAMLKSPDGHEIELVQLPA</sequence>
<dbReference type="InterPro" id="IPR037523">
    <property type="entry name" value="VOC_core"/>
</dbReference>
<organism evidence="2 3">
    <name type="scientific">Croceibacterium salegens</name>
    <dbReference type="NCBI Taxonomy" id="1737568"/>
    <lineage>
        <taxon>Bacteria</taxon>
        <taxon>Pseudomonadati</taxon>
        <taxon>Pseudomonadota</taxon>
        <taxon>Alphaproteobacteria</taxon>
        <taxon>Sphingomonadales</taxon>
        <taxon>Erythrobacteraceae</taxon>
        <taxon>Croceibacterium</taxon>
    </lineage>
</organism>
<dbReference type="RefSeq" id="WP_159793641.1">
    <property type="nucleotide sequence ID" value="NZ_WTYM01000033.1"/>
</dbReference>
<evidence type="ECO:0000259" key="1">
    <source>
        <dbReference type="PROSITE" id="PS51819"/>
    </source>
</evidence>
<name>A0A6I4SVG2_9SPHN</name>
<reference evidence="2 3" key="1">
    <citation type="submission" date="2019-12" db="EMBL/GenBank/DDBJ databases">
        <title>Genomic-based taxomic classification of the family Erythrobacteraceae.</title>
        <authorList>
            <person name="Xu L."/>
        </authorList>
    </citation>
    <scope>NUCLEOTIDE SEQUENCE [LARGE SCALE GENOMIC DNA]</scope>
    <source>
        <strain evidence="2 3">MCCC 1K01500</strain>
    </source>
</reference>
<dbReference type="CDD" id="cd06587">
    <property type="entry name" value="VOC"/>
    <property type="match status" value="1"/>
</dbReference>
<proteinExistence type="predicted"/>
<dbReference type="SUPFAM" id="SSF54593">
    <property type="entry name" value="Glyoxalase/Bleomycin resistance protein/Dihydroxybiphenyl dioxygenase"/>
    <property type="match status" value="1"/>
</dbReference>
<accession>A0A6I4SVG2</accession>
<dbReference type="Pfam" id="PF00903">
    <property type="entry name" value="Glyoxalase"/>
    <property type="match status" value="1"/>
</dbReference>
<dbReference type="InterPro" id="IPR029068">
    <property type="entry name" value="Glyas_Bleomycin-R_OHBP_Dase"/>
</dbReference>
<dbReference type="AlphaFoldDB" id="A0A6I4SVG2"/>
<comment type="caution">
    <text evidence="2">The sequence shown here is derived from an EMBL/GenBank/DDBJ whole genome shotgun (WGS) entry which is preliminary data.</text>
</comment>
<evidence type="ECO:0000313" key="2">
    <source>
        <dbReference type="EMBL" id="MXO59339.1"/>
    </source>
</evidence>
<dbReference type="EMBL" id="WTYM01000033">
    <property type="protein sequence ID" value="MXO59339.1"/>
    <property type="molecule type" value="Genomic_DNA"/>
</dbReference>